<evidence type="ECO:0000256" key="7">
    <source>
        <dbReference type="ARBA" id="ARBA00022967"/>
    </source>
</evidence>
<dbReference type="InterPro" id="IPR057255">
    <property type="entry name" value="2TM_P5A-ATPase"/>
</dbReference>
<dbReference type="NCBIfam" id="TIGR01657">
    <property type="entry name" value="P-ATPase-V"/>
    <property type="match status" value="1"/>
</dbReference>
<dbReference type="PANTHER" id="PTHR45630:SF7">
    <property type="entry name" value="ENDOPLASMIC RETICULUM TRANSMEMBRANE HELIX TRANSLOCASE"/>
    <property type="match status" value="1"/>
</dbReference>
<evidence type="ECO:0000256" key="8">
    <source>
        <dbReference type="ARBA" id="ARBA00022989"/>
    </source>
</evidence>
<dbReference type="InterPro" id="IPR044492">
    <property type="entry name" value="P_typ_ATPase_HD_dom"/>
</dbReference>
<evidence type="ECO:0000256" key="3">
    <source>
        <dbReference type="ARBA" id="ARBA00022723"/>
    </source>
</evidence>
<dbReference type="InterPro" id="IPR004014">
    <property type="entry name" value="ATPase_P-typ_cation-transptr_N"/>
</dbReference>
<dbReference type="SUPFAM" id="SSF81665">
    <property type="entry name" value="Calcium ATPase, transmembrane domain M"/>
    <property type="match status" value="1"/>
</dbReference>
<dbReference type="GO" id="GO:0006874">
    <property type="term" value="P:intracellular calcium ion homeostasis"/>
    <property type="evidence" value="ECO:0007669"/>
    <property type="project" value="TreeGrafter"/>
</dbReference>
<dbReference type="EMBL" id="CAMXCT010004669">
    <property type="protein sequence ID" value="CAI4009921.1"/>
    <property type="molecule type" value="Genomic_DNA"/>
</dbReference>
<keyword evidence="7" id="KW-1278">Translocase</keyword>
<dbReference type="SUPFAM" id="SSF81653">
    <property type="entry name" value="Calcium ATPase, transduction domain A"/>
    <property type="match status" value="1"/>
</dbReference>
<keyword evidence="8 10" id="KW-1133">Transmembrane helix</keyword>
<organism evidence="14">
    <name type="scientific">Cladocopium goreaui</name>
    <dbReference type="NCBI Taxonomy" id="2562237"/>
    <lineage>
        <taxon>Eukaryota</taxon>
        <taxon>Sar</taxon>
        <taxon>Alveolata</taxon>
        <taxon>Dinophyceae</taxon>
        <taxon>Suessiales</taxon>
        <taxon>Symbiodiniaceae</taxon>
        <taxon>Cladocopium</taxon>
    </lineage>
</organism>
<evidence type="ECO:0000256" key="6">
    <source>
        <dbReference type="ARBA" id="ARBA00022842"/>
    </source>
</evidence>
<dbReference type="InterPro" id="IPR023214">
    <property type="entry name" value="HAD_sf"/>
</dbReference>
<evidence type="ECO:0000259" key="13">
    <source>
        <dbReference type="Pfam" id="PF23143"/>
    </source>
</evidence>
<dbReference type="Pfam" id="PF00690">
    <property type="entry name" value="Cation_ATPase_N"/>
    <property type="match status" value="1"/>
</dbReference>
<dbReference type="Gene3D" id="2.70.150.10">
    <property type="entry name" value="Calcium-transporting ATPase, cytoplasmic transduction domain A"/>
    <property type="match status" value="1"/>
</dbReference>
<feature type="domain" description="P5A-ATPase transmembrane helical hairpin" evidence="13">
    <location>
        <begin position="18"/>
        <end position="87"/>
    </location>
</feature>
<dbReference type="Pfam" id="PF13246">
    <property type="entry name" value="Cation_ATPase"/>
    <property type="match status" value="1"/>
</dbReference>
<keyword evidence="4" id="KW-0547">Nucleotide-binding</keyword>
<dbReference type="InterPro" id="IPR006544">
    <property type="entry name" value="P-type_TPase_V"/>
</dbReference>
<dbReference type="InterPro" id="IPR008250">
    <property type="entry name" value="ATPase_P-typ_transduc_dom_A_sf"/>
</dbReference>
<dbReference type="SFLD" id="SFLDF00027">
    <property type="entry name" value="p-type_atpase"/>
    <property type="match status" value="1"/>
</dbReference>
<reference evidence="15 16" key="2">
    <citation type="submission" date="2024-05" db="EMBL/GenBank/DDBJ databases">
        <authorList>
            <person name="Chen Y."/>
            <person name="Shah S."/>
            <person name="Dougan E. K."/>
            <person name="Thang M."/>
            <person name="Chan C."/>
        </authorList>
    </citation>
    <scope>NUCLEOTIDE SEQUENCE [LARGE SCALE GENOMIC DNA]</scope>
</reference>
<dbReference type="Pfam" id="PF23143">
    <property type="entry name" value="2TM_P5A-ATPase"/>
    <property type="match status" value="1"/>
</dbReference>
<evidence type="ECO:0000256" key="1">
    <source>
        <dbReference type="ARBA" id="ARBA00004141"/>
    </source>
</evidence>
<dbReference type="SUPFAM" id="SSF56784">
    <property type="entry name" value="HAD-like"/>
    <property type="match status" value="1"/>
</dbReference>
<accession>A0A9P1DGS6</accession>
<comment type="subcellular location">
    <subcellularLocation>
        <location evidence="1">Membrane</location>
        <topology evidence="1">Multi-pass membrane protein</topology>
    </subcellularLocation>
</comment>
<keyword evidence="6" id="KW-0460">Magnesium</keyword>
<evidence type="ECO:0000256" key="2">
    <source>
        <dbReference type="ARBA" id="ARBA00022692"/>
    </source>
</evidence>
<protein>
    <submittedName>
        <fullName evidence="14">Uncharacterized protein</fullName>
    </submittedName>
</protein>
<feature type="transmembrane region" description="Helical" evidence="10">
    <location>
        <begin position="216"/>
        <end position="234"/>
    </location>
</feature>
<evidence type="ECO:0000313" key="15">
    <source>
        <dbReference type="EMBL" id="CAL4797233.1"/>
    </source>
</evidence>
<keyword evidence="16" id="KW-1185">Reference proteome</keyword>
<feature type="transmembrane region" description="Helical" evidence="10">
    <location>
        <begin position="402"/>
        <end position="422"/>
    </location>
</feature>
<evidence type="ECO:0000259" key="11">
    <source>
        <dbReference type="Pfam" id="PF00122"/>
    </source>
</evidence>
<dbReference type="Pfam" id="PF00122">
    <property type="entry name" value="E1-E2_ATPase"/>
    <property type="match status" value="1"/>
</dbReference>
<dbReference type="Gene3D" id="3.40.50.1000">
    <property type="entry name" value="HAD superfamily/HAD-like"/>
    <property type="match status" value="1"/>
</dbReference>
<evidence type="ECO:0000256" key="10">
    <source>
        <dbReference type="SAM" id="Phobius"/>
    </source>
</evidence>
<proteinExistence type="predicted"/>
<keyword evidence="2 10" id="KW-0812">Transmembrane</keyword>
<gene>
    <name evidence="14" type="ORF">C1SCF055_LOCUS35246</name>
</gene>
<dbReference type="EMBL" id="CAMXCT030004669">
    <property type="protein sequence ID" value="CAL4797233.1"/>
    <property type="molecule type" value="Genomic_DNA"/>
</dbReference>
<evidence type="ECO:0000256" key="4">
    <source>
        <dbReference type="ARBA" id="ARBA00022741"/>
    </source>
</evidence>
<sequence length="1168" mass="129038">MAESDQSSKFRFECYSTRPPYWSYDGIPFVSAYIAALAVLVSVATSRGQLITDHFLLLLVPAVAHLLLFLATQWSVEVNCFVRFKREAHVSRASHVKVVPLADDQNRPNSKVLLVPLQQQDGEPSISYLKKKFTFCKENDTFQRLRYDITSPLSNYLNATGLSSREVEERRKRYGENIYDIPLPTFGELFKEHAVAPFFVFQLFCVLLWLMDDYWYYSLLTLVLLVVLEAQMVHRRRNDLQELRAMRIPPRPTYVLRDGNWKIAQSNELLPGDIIGIQRNPEASFPCDVLLLQGNVLVNEAMLTGESVPQMKVHVASGGSEPLDMIGRHRQHIVSAGTNIMMHQNPQSNSERSKNFKKVPRAGSSSVAVGYVLRTGFDTTQGKLCRTILFSADRVTVSSKEAYYFIFILLLFALVACGYVLYDGLVVVPKTETPRSTFKLLLSVSHIITSVVPPEFPIMLSLAVNLSLVALVQKGIFCTEPFRVPLAGQISTCCFDKTGTLTSDSMEVGGVHGLQYPAPASEAMDEKDAESRTALDQKLPFLSTAVMTACNGLTLVEGEIVGDPLEKAALQAVQWMMIGPDLVTSKPSKGGDRLHILRRYPFASELQRMAVLAQHHGPGLGYREEGSASAGRYDRVLGLVKGSCDALKPRLLDAPENLDDLQDQLTKVGFRVLCLAAKEMKELDVEATEREEVESSLHFCGLLVLRNSVKPNTSSTIRQLRRSYHRVIMITGDHPQTACQVATNVHMADGRFLVLEANENGLEWRYPDHQIHQEIPFRSGSSRSGAASILDLARSHTLCVPGAALAKLSKSEVEEVVEATTVFARVSPQQKEQIILALNQRSHTVMVGDGTNDVGALKHAHVGISLMTTSIAPKAPKTPKTPSEMVADNGQAPLVRLGDASIASPFTYKGDSIRCSIQVLRCGRATLCSVMMMYKIMGLNSVMSAFAMSALTLDGVKLGDGQTAIESLFTSMCFFLVSRSAPAKQLAKQQPISSVFDWPVMSTLACQLLIHLITLFSGWQMANQFRAKDFKRDLEGDFEPNLTNTVVFELMAAMHAASFLANYDGHPFMQPLSANKPLMYSLIFFVTVIVACASEVIPDLNHSLSLVLSPSPEFQRKILLLVVGDIALSFGTARCISLLALHWRGRSAEQRAHQLGLSNGKGPSEKSK</sequence>
<evidence type="ECO:0000256" key="9">
    <source>
        <dbReference type="ARBA" id="ARBA00023136"/>
    </source>
</evidence>
<reference evidence="14" key="1">
    <citation type="submission" date="2022-10" db="EMBL/GenBank/DDBJ databases">
        <authorList>
            <person name="Chen Y."/>
            <person name="Dougan E. K."/>
            <person name="Chan C."/>
            <person name="Rhodes N."/>
            <person name="Thang M."/>
        </authorList>
    </citation>
    <scope>NUCLEOTIDE SEQUENCE</scope>
</reference>
<dbReference type="GO" id="GO:0005789">
    <property type="term" value="C:endoplasmic reticulum membrane"/>
    <property type="evidence" value="ECO:0007669"/>
    <property type="project" value="TreeGrafter"/>
</dbReference>
<dbReference type="OrthoDB" id="48943at2759"/>
<evidence type="ECO:0000256" key="5">
    <source>
        <dbReference type="ARBA" id="ARBA00022840"/>
    </source>
</evidence>
<feature type="transmembrane region" description="Helical" evidence="10">
    <location>
        <begin position="21"/>
        <end position="43"/>
    </location>
</feature>
<dbReference type="InterPro" id="IPR036412">
    <property type="entry name" value="HAD-like_sf"/>
</dbReference>
<keyword evidence="9 10" id="KW-0472">Membrane</keyword>
<evidence type="ECO:0000313" key="14">
    <source>
        <dbReference type="EMBL" id="CAI4009921.1"/>
    </source>
</evidence>
<dbReference type="GO" id="GO:0046872">
    <property type="term" value="F:metal ion binding"/>
    <property type="evidence" value="ECO:0007669"/>
    <property type="project" value="UniProtKB-KW"/>
</dbReference>
<dbReference type="Proteomes" id="UP001152797">
    <property type="component" value="Unassembled WGS sequence"/>
</dbReference>
<dbReference type="EMBL" id="CAMXCT020004669">
    <property type="protein sequence ID" value="CAL1163296.1"/>
    <property type="molecule type" value="Genomic_DNA"/>
</dbReference>
<name>A0A9P1DGS6_9DINO</name>
<dbReference type="SUPFAM" id="SSF81660">
    <property type="entry name" value="Metal cation-transporting ATPase, ATP-binding domain N"/>
    <property type="match status" value="1"/>
</dbReference>
<dbReference type="InterPro" id="IPR023298">
    <property type="entry name" value="ATPase_P-typ_TM_dom_sf"/>
</dbReference>
<dbReference type="PANTHER" id="PTHR45630">
    <property type="entry name" value="CATION-TRANSPORTING ATPASE-RELATED"/>
    <property type="match status" value="1"/>
</dbReference>
<dbReference type="GO" id="GO:0005524">
    <property type="term" value="F:ATP binding"/>
    <property type="evidence" value="ECO:0007669"/>
    <property type="project" value="UniProtKB-KW"/>
</dbReference>
<dbReference type="PROSITE" id="PS00154">
    <property type="entry name" value="ATPASE_E1_E2"/>
    <property type="match status" value="1"/>
</dbReference>
<dbReference type="AlphaFoldDB" id="A0A9P1DGS6"/>
<dbReference type="GO" id="GO:0019829">
    <property type="term" value="F:ATPase-coupled monoatomic cation transmembrane transporter activity"/>
    <property type="evidence" value="ECO:0007669"/>
    <property type="project" value="TreeGrafter"/>
</dbReference>
<dbReference type="SFLD" id="SFLDS00003">
    <property type="entry name" value="Haloacid_Dehalogenase"/>
    <property type="match status" value="1"/>
</dbReference>
<dbReference type="InterPro" id="IPR018303">
    <property type="entry name" value="ATPase_P-typ_P_site"/>
</dbReference>
<feature type="domain" description="P-type ATPase A" evidence="11">
    <location>
        <begin position="250"/>
        <end position="383"/>
    </location>
</feature>
<dbReference type="SFLD" id="SFLDG00002">
    <property type="entry name" value="C1.7:_P-type_atpase_like"/>
    <property type="match status" value="1"/>
</dbReference>
<comment type="caution">
    <text evidence="14">The sequence shown here is derived from an EMBL/GenBank/DDBJ whole genome shotgun (WGS) entry which is preliminary data.</text>
</comment>
<dbReference type="GO" id="GO:0015662">
    <property type="term" value="F:P-type ion transporter activity"/>
    <property type="evidence" value="ECO:0007669"/>
    <property type="project" value="TreeGrafter"/>
</dbReference>
<dbReference type="Gene3D" id="3.40.1110.10">
    <property type="entry name" value="Calcium-transporting ATPase, cytoplasmic domain N"/>
    <property type="match status" value="1"/>
</dbReference>
<dbReference type="PRINTS" id="PR00119">
    <property type="entry name" value="CATATPASE"/>
</dbReference>
<keyword evidence="3" id="KW-0479">Metal-binding</keyword>
<dbReference type="InterPro" id="IPR059000">
    <property type="entry name" value="ATPase_P-type_domA"/>
</dbReference>
<evidence type="ECO:0000259" key="12">
    <source>
        <dbReference type="Pfam" id="PF00690"/>
    </source>
</evidence>
<keyword evidence="5" id="KW-0067">ATP-binding</keyword>
<feature type="transmembrane region" description="Helical" evidence="10">
    <location>
        <begin position="55"/>
        <end position="76"/>
    </location>
</feature>
<feature type="domain" description="Cation-transporting P-type ATPase N-terminal" evidence="12">
    <location>
        <begin position="159"/>
        <end position="209"/>
    </location>
</feature>
<dbReference type="InterPro" id="IPR023299">
    <property type="entry name" value="ATPase_P-typ_cyto_dom_N"/>
</dbReference>
<evidence type="ECO:0000313" key="16">
    <source>
        <dbReference type="Proteomes" id="UP001152797"/>
    </source>
</evidence>